<evidence type="ECO:0000313" key="2">
    <source>
        <dbReference type="EMBL" id="KAL0953808.1"/>
    </source>
</evidence>
<dbReference type="PANTHER" id="PTHR24148:SF73">
    <property type="entry name" value="HET DOMAIN PROTEIN (AFU_ORTHOLOGUE AFUA_8G01020)"/>
    <property type="match status" value="1"/>
</dbReference>
<sequence>MADQALTLRGTLDVCNHRAASAQSVQFTPLRCMKRRDDGAGYIVEKYIAQKYIAISYTWPSQGWLRLHDSNQRTPIFRIGASKPLPCEHFSVFARKAAEAIGTGYVVWLDYECIDQSSAQEKAIQVPVMDKIYNKAAATVILLEDIEMSTAEYELLKTTSMTHVQAHFPEYLKIVRRILGARWFSRAWCSQELILSRCPAVFVHRSDNPNGPPIRFDVSSLKHWMERAAMRDPSIKNHSLSDPRGLNPMTTRAGYFANAMAWALGVVYPMGCYNHYDKIALVDNLIQADISARIAIPAATDKSNNFVVVKNVVKIVNALAVLRKDYSLLLTSHVTDNPLQAVDGFNWGGPSIKGDSVSESWSPRLYETDKAGIGGPVGLDATGLLLKGVATEVIGQVDWKFWRDEADFDVLKVSIDGKSHRITSNWLSQHYPTSFARPLQPDQALFRDLCYVIEHFHAIDIYRLIFEAANPEEWYYDEAAGDLKSIMQRRFSGWSPTFLILAAKFAFMREGGKFGFSIVKLAGNSQLLVRGNIADLRRKTLFQPYVTRPKEFTTMIPTVNSFVLSAGSVGLKAKKPSPCLGAVRGFGLIPETSPGFEIRIS</sequence>
<dbReference type="Pfam" id="PF06985">
    <property type="entry name" value="HET"/>
    <property type="match status" value="1"/>
</dbReference>
<comment type="caution">
    <text evidence="2">The sequence shown here is derived from an EMBL/GenBank/DDBJ whole genome shotgun (WGS) entry which is preliminary data.</text>
</comment>
<keyword evidence="3" id="KW-1185">Reference proteome</keyword>
<proteinExistence type="predicted"/>
<name>A0ABR3JDL2_9AGAR</name>
<reference evidence="3" key="1">
    <citation type="submission" date="2024-06" db="EMBL/GenBank/DDBJ databases">
        <title>Multi-omics analyses provide insights into the biosynthesis of the anticancer antibiotic pleurotin in Hohenbuehelia grisea.</title>
        <authorList>
            <person name="Weaver J.A."/>
            <person name="Alberti F."/>
        </authorList>
    </citation>
    <scope>NUCLEOTIDE SEQUENCE [LARGE SCALE GENOMIC DNA]</scope>
    <source>
        <strain evidence="3">T-177</strain>
    </source>
</reference>
<protein>
    <recommendedName>
        <fullName evidence="1">Heterokaryon incompatibility domain-containing protein</fullName>
    </recommendedName>
</protein>
<dbReference type="Proteomes" id="UP001556367">
    <property type="component" value="Unassembled WGS sequence"/>
</dbReference>
<accession>A0ABR3JDL2</accession>
<dbReference type="EMBL" id="JASNQZ010000008">
    <property type="protein sequence ID" value="KAL0953808.1"/>
    <property type="molecule type" value="Genomic_DNA"/>
</dbReference>
<evidence type="ECO:0000313" key="3">
    <source>
        <dbReference type="Proteomes" id="UP001556367"/>
    </source>
</evidence>
<organism evidence="2 3">
    <name type="scientific">Hohenbuehelia grisea</name>
    <dbReference type="NCBI Taxonomy" id="104357"/>
    <lineage>
        <taxon>Eukaryota</taxon>
        <taxon>Fungi</taxon>
        <taxon>Dikarya</taxon>
        <taxon>Basidiomycota</taxon>
        <taxon>Agaricomycotina</taxon>
        <taxon>Agaricomycetes</taxon>
        <taxon>Agaricomycetidae</taxon>
        <taxon>Agaricales</taxon>
        <taxon>Pleurotineae</taxon>
        <taxon>Pleurotaceae</taxon>
        <taxon>Hohenbuehelia</taxon>
    </lineage>
</organism>
<evidence type="ECO:0000259" key="1">
    <source>
        <dbReference type="Pfam" id="PF06985"/>
    </source>
</evidence>
<feature type="domain" description="Heterokaryon incompatibility" evidence="1">
    <location>
        <begin position="52"/>
        <end position="192"/>
    </location>
</feature>
<gene>
    <name evidence="2" type="ORF">HGRIS_004989</name>
</gene>
<dbReference type="InterPro" id="IPR010730">
    <property type="entry name" value="HET"/>
</dbReference>
<dbReference type="InterPro" id="IPR052895">
    <property type="entry name" value="HetReg/Transcr_Mod"/>
</dbReference>
<dbReference type="PANTHER" id="PTHR24148">
    <property type="entry name" value="ANKYRIN REPEAT DOMAIN-CONTAINING PROTEIN 39 HOMOLOG-RELATED"/>
    <property type="match status" value="1"/>
</dbReference>